<dbReference type="STRING" id="570947.SAMN05421687_102381"/>
<protein>
    <recommendedName>
        <fullName evidence="3">PD-(D/E)XK nuclease superfamily protein</fullName>
    </recommendedName>
</protein>
<keyword evidence="2" id="KW-1185">Reference proteome</keyword>
<dbReference type="RefSeq" id="WP_076557393.1">
    <property type="nucleotide sequence ID" value="NZ_FTOC01000002.1"/>
</dbReference>
<accession>A0A1N7IWS7</accession>
<dbReference type="Proteomes" id="UP000187608">
    <property type="component" value="Unassembled WGS sequence"/>
</dbReference>
<gene>
    <name evidence="1" type="ORF">SAMN05421687_102381</name>
</gene>
<organism evidence="1 2">
    <name type="scientific">Salimicrobium flavidum</name>
    <dbReference type="NCBI Taxonomy" id="570947"/>
    <lineage>
        <taxon>Bacteria</taxon>
        <taxon>Bacillati</taxon>
        <taxon>Bacillota</taxon>
        <taxon>Bacilli</taxon>
        <taxon>Bacillales</taxon>
        <taxon>Bacillaceae</taxon>
        <taxon>Salimicrobium</taxon>
    </lineage>
</organism>
<dbReference type="EMBL" id="FTOC01000002">
    <property type="protein sequence ID" value="SIS41553.1"/>
    <property type="molecule type" value="Genomic_DNA"/>
</dbReference>
<sequence length="344" mass="40537">MSEIHYFPRYSQKENMVTNNTLLLFSRLYQNNPKKFTLFINSVLDDDKKQLNTTVKFSQQEKSRSGRVADGMISQDSFKVVIETKLYGQEHIDQVIGHWNSFENEDNQVFLWINKEPITNDYYNQIINELNDYNNKNGTNIKFASTTFKEICYAFKDVLQEYDLEMTTLIEDYENFCNETGLIDNNENRVRVVLTGKTFAENMKYKLYFHPKNRGYQNAKYIGLYQDKAIRAIGEVSGIVDLQYDESNDDFIYYKDVKGKSTQEIKNQIKDITKESKTKHGYPAEEDRRFFIVEEYHQTEYKKTSHGGLPGVRYIDLLEVNGYEEDMRAMEIADLLKGKEWDVL</sequence>
<dbReference type="AlphaFoldDB" id="A0A1N7IWS7"/>
<evidence type="ECO:0000313" key="2">
    <source>
        <dbReference type="Proteomes" id="UP000187608"/>
    </source>
</evidence>
<reference evidence="2" key="1">
    <citation type="submission" date="2017-01" db="EMBL/GenBank/DDBJ databases">
        <authorList>
            <person name="Varghese N."/>
            <person name="Submissions S."/>
        </authorList>
    </citation>
    <scope>NUCLEOTIDE SEQUENCE [LARGE SCALE GENOMIC DNA]</scope>
    <source>
        <strain evidence="2">DSM 23127</strain>
    </source>
</reference>
<proteinExistence type="predicted"/>
<evidence type="ECO:0000313" key="1">
    <source>
        <dbReference type="EMBL" id="SIS41553.1"/>
    </source>
</evidence>
<evidence type="ECO:0008006" key="3">
    <source>
        <dbReference type="Google" id="ProtNLM"/>
    </source>
</evidence>
<name>A0A1N7IWS7_9BACI</name>
<dbReference type="OrthoDB" id="6396118at2"/>